<dbReference type="PIRSF" id="PIRSF037290">
    <property type="entry name" value="UCP037290"/>
    <property type="match status" value="1"/>
</dbReference>
<gene>
    <name evidence="1" type="primary">imuA</name>
    <name evidence="1" type="ORF">ACFPM8_06580</name>
</gene>
<dbReference type="InterPro" id="IPR047610">
    <property type="entry name" value="ImuA_translesion"/>
</dbReference>
<dbReference type="InterPro" id="IPR027417">
    <property type="entry name" value="P-loop_NTPase"/>
</dbReference>
<dbReference type="Proteomes" id="UP001596045">
    <property type="component" value="Unassembled WGS sequence"/>
</dbReference>
<protein>
    <submittedName>
        <fullName evidence="1">Translesion DNA synthesis-associated protein ImuA</fullName>
    </submittedName>
</protein>
<reference evidence="2" key="1">
    <citation type="journal article" date="2019" name="Int. J. Syst. Evol. Microbiol.">
        <title>The Global Catalogue of Microorganisms (GCM) 10K type strain sequencing project: providing services to taxonomists for standard genome sequencing and annotation.</title>
        <authorList>
            <consortium name="The Broad Institute Genomics Platform"/>
            <consortium name="The Broad Institute Genome Sequencing Center for Infectious Disease"/>
            <person name="Wu L."/>
            <person name="Ma J."/>
        </authorList>
    </citation>
    <scope>NUCLEOTIDE SEQUENCE [LARGE SCALE GENOMIC DNA]</scope>
    <source>
        <strain evidence="2">JCM 17066</strain>
    </source>
</reference>
<evidence type="ECO:0000313" key="2">
    <source>
        <dbReference type="Proteomes" id="UP001596045"/>
    </source>
</evidence>
<dbReference type="SUPFAM" id="SSF52540">
    <property type="entry name" value="P-loop containing nucleoside triphosphate hydrolases"/>
    <property type="match status" value="1"/>
</dbReference>
<dbReference type="Gene3D" id="3.40.50.300">
    <property type="entry name" value="P-loop containing nucleotide triphosphate hydrolases"/>
    <property type="match status" value="1"/>
</dbReference>
<comment type="caution">
    <text evidence="1">The sequence shown here is derived from an EMBL/GenBank/DDBJ whole genome shotgun (WGS) entry which is preliminary data.</text>
</comment>
<dbReference type="RefSeq" id="WP_378996272.1">
    <property type="nucleotide sequence ID" value="NZ_JBHSMT010000012.1"/>
</dbReference>
<dbReference type="NCBIfam" id="NF033429">
    <property type="entry name" value="ImuA_translesion"/>
    <property type="match status" value="1"/>
</dbReference>
<dbReference type="InterPro" id="IPR017166">
    <property type="entry name" value="UCP037290"/>
</dbReference>
<proteinExistence type="predicted"/>
<sequence>MSAQLSTLSTAAQQLVSHMPHAIWRADQMGSYATGVTASGHPALDAELPNHGWPAATLIELLLQQTGIGEMQLLRPALATIAQQRRIVLVQPPHAPHIAAWLGSGLPPERLLWIKTARSADALWSAEQVLRNGSCGAVLLWQTQVRSEALRRLHLAAQGGDTVFWMFRPLTTAQDASPSPLRLGLRPARAGIEIDLIKRRGPHAAQTLYLPLAAMPSAPATIPPVRHALLDQRASAAISTRNLAPALV</sequence>
<organism evidence="1 2">
    <name type="scientific">Paraherbaspirillum soli</name>
    <dbReference type="NCBI Taxonomy" id="631222"/>
    <lineage>
        <taxon>Bacteria</taxon>
        <taxon>Pseudomonadati</taxon>
        <taxon>Pseudomonadota</taxon>
        <taxon>Betaproteobacteria</taxon>
        <taxon>Burkholderiales</taxon>
        <taxon>Oxalobacteraceae</taxon>
        <taxon>Paraherbaspirillum</taxon>
    </lineage>
</organism>
<accession>A0ABW0M606</accession>
<dbReference type="EMBL" id="JBHSMT010000012">
    <property type="protein sequence ID" value="MFC5473624.1"/>
    <property type="molecule type" value="Genomic_DNA"/>
</dbReference>
<name>A0ABW0M606_9BURK</name>
<keyword evidence="2" id="KW-1185">Reference proteome</keyword>
<evidence type="ECO:0000313" key="1">
    <source>
        <dbReference type="EMBL" id="MFC5473624.1"/>
    </source>
</evidence>